<organism evidence="1 2">
    <name type="scientific">Protopolystoma xenopodis</name>
    <dbReference type="NCBI Taxonomy" id="117903"/>
    <lineage>
        <taxon>Eukaryota</taxon>
        <taxon>Metazoa</taxon>
        <taxon>Spiralia</taxon>
        <taxon>Lophotrochozoa</taxon>
        <taxon>Platyhelminthes</taxon>
        <taxon>Monogenea</taxon>
        <taxon>Polyopisthocotylea</taxon>
        <taxon>Polystomatidea</taxon>
        <taxon>Polystomatidae</taxon>
        <taxon>Protopolystoma</taxon>
    </lineage>
</organism>
<name>A0A3S5CQE3_9PLAT</name>
<proteinExistence type="predicted"/>
<protein>
    <submittedName>
        <fullName evidence="1">Uncharacterized protein</fullName>
    </submittedName>
</protein>
<evidence type="ECO:0000313" key="2">
    <source>
        <dbReference type="Proteomes" id="UP000784294"/>
    </source>
</evidence>
<comment type="caution">
    <text evidence="1">The sequence shown here is derived from an EMBL/GenBank/DDBJ whole genome shotgun (WGS) entry which is preliminary data.</text>
</comment>
<dbReference type="Proteomes" id="UP000784294">
    <property type="component" value="Unassembled WGS sequence"/>
</dbReference>
<dbReference type="AlphaFoldDB" id="A0A3S5CQE3"/>
<keyword evidence="2" id="KW-1185">Reference proteome</keyword>
<gene>
    <name evidence="1" type="ORF">PXEA_LOCUS21353</name>
</gene>
<evidence type="ECO:0000313" key="1">
    <source>
        <dbReference type="EMBL" id="VEL27913.1"/>
    </source>
</evidence>
<reference evidence="1" key="1">
    <citation type="submission" date="2018-11" db="EMBL/GenBank/DDBJ databases">
        <authorList>
            <consortium name="Pathogen Informatics"/>
        </authorList>
    </citation>
    <scope>NUCLEOTIDE SEQUENCE</scope>
</reference>
<dbReference type="EMBL" id="CAAALY010090951">
    <property type="protein sequence ID" value="VEL27913.1"/>
    <property type="molecule type" value="Genomic_DNA"/>
</dbReference>
<sequence length="60" mass="6982">MLKRMSMPVCPMDVDQPIFSVTLEVWHGHEDYLLTRVSSEVLSYVLISPSPTCFSIYRIY</sequence>
<accession>A0A3S5CQE3</accession>